<proteinExistence type="predicted"/>
<dbReference type="Proteomes" id="UP000054166">
    <property type="component" value="Unassembled WGS sequence"/>
</dbReference>
<gene>
    <name evidence="1" type="ORF">PILCRDRAFT_810859</name>
</gene>
<name>A0A0C3GIV9_PILCF</name>
<keyword evidence="2" id="KW-1185">Reference proteome</keyword>
<reference evidence="1 2" key="1">
    <citation type="submission" date="2014-04" db="EMBL/GenBank/DDBJ databases">
        <authorList>
            <consortium name="DOE Joint Genome Institute"/>
            <person name="Kuo A."/>
            <person name="Tarkka M."/>
            <person name="Buscot F."/>
            <person name="Kohler A."/>
            <person name="Nagy L.G."/>
            <person name="Floudas D."/>
            <person name="Copeland A."/>
            <person name="Barry K.W."/>
            <person name="Cichocki N."/>
            <person name="Veneault-Fourrey C."/>
            <person name="LaButti K."/>
            <person name="Lindquist E.A."/>
            <person name="Lipzen A."/>
            <person name="Lundell T."/>
            <person name="Morin E."/>
            <person name="Murat C."/>
            <person name="Sun H."/>
            <person name="Tunlid A."/>
            <person name="Henrissat B."/>
            <person name="Grigoriev I.V."/>
            <person name="Hibbett D.S."/>
            <person name="Martin F."/>
            <person name="Nordberg H.P."/>
            <person name="Cantor M.N."/>
            <person name="Hua S.X."/>
        </authorList>
    </citation>
    <scope>NUCLEOTIDE SEQUENCE [LARGE SCALE GENOMIC DNA]</scope>
    <source>
        <strain evidence="1 2">F 1598</strain>
    </source>
</reference>
<dbReference type="AlphaFoldDB" id="A0A0C3GIV9"/>
<evidence type="ECO:0000313" key="2">
    <source>
        <dbReference type="Proteomes" id="UP000054166"/>
    </source>
</evidence>
<sequence length="79" mass="8908">MKAVFYGGSRSDFLLDRRMSLSAQGGSRGTLIYDRGRSDSKAVSTVIAIARHKVHIWQRRRGARLAPGFALNWRDSICR</sequence>
<protein>
    <submittedName>
        <fullName evidence="1">Uncharacterized protein</fullName>
    </submittedName>
</protein>
<reference evidence="2" key="2">
    <citation type="submission" date="2015-01" db="EMBL/GenBank/DDBJ databases">
        <title>Evolutionary Origins and Diversification of the Mycorrhizal Mutualists.</title>
        <authorList>
            <consortium name="DOE Joint Genome Institute"/>
            <consortium name="Mycorrhizal Genomics Consortium"/>
            <person name="Kohler A."/>
            <person name="Kuo A."/>
            <person name="Nagy L.G."/>
            <person name="Floudas D."/>
            <person name="Copeland A."/>
            <person name="Barry K.W."/>
            <person name="Cichocki N."/>
            <person name="Veneault-Fourrey C."/>
            <person name="LaButti K."/>
            <person name="Lindquist E.A."/>
            <person name="Lipzen A."/>
            <person name="Lundell T."/>
            <person name="Morin E."/>
            <person name="Murat C."/>
            <person name="Riley R."/>
            <person name="Ohm R."/>
            <person name="Sun H."/>
            <person name="Tunlid A."/>
            <person name="Henrissat B."/>
            <person name="Grigoriev I.V."/>
            <person name="Hibbett D.S."/>
            <person name="Martin F."/>
        </authorList>
    </citation>
    <scope>NUCLEOTIDE SEQUENCE [LARGE SCALE GENOMIC DNA]</scope>
    <source>
        <strain evidence="2">F 1598</strain>
    </source>
</reference>
<dbReference type="InParanoid" id="A0A0C3GIV9"/>
<dbReference type="EMBL" id="KN832971">
    <property type="protein sequence ID" value="KIM91574.1"/>
    <property type="molecule type" value="Genomic_DNA"/>
</dbReference>
<dbReference type="HOGENOM" id="CLU_2606832_0_0_1"/>
<evidence type="ECO:0000313" key="1">
    <source>
        <dbReference type="EMBL" id="KIM91574.1"/>
    </source>
</evidence>
<organism evidence="1 2">
    <name type="scientific">Piloderma croceum (strain F 1598)</name>
    <dbReference type="NCBI Taxonomy" id="765440"/>
    <lineage>
        <taxon>Eukaryota</taxon>
        <taxon>Fungi</taxon>
        <taxon>Dikarya</taxon>
        <taxon>Basidiomycota</taxon>
        <taxon>Agaricomycotina</taxon>
        <taxon>Agaricomycetes</taxon>
        <taxon>Agaricomycetidae</taxon>
        <taxon>Atheliales</taxon>
        <taxon>Atheliaceae</taxon>
        <taxon>Piloderma</taxon>
    </lineage>
</organism>
<accession>A0A0C3GIV9</accession>